<dbReference type="GO" id="GO:0008233">
    <property type="term" value="F:peptidase activity"/>
    <property type="evidence" value="ECO:0007669"/>
    <property type="project" value="UniProtKB-KW"/>
</dbReference>
<evidence type="ECO:0000256" key="2">
    <source>
        <dbReference type="ARBA" id="ARBA00022490"/>
    </source>
</evidence>
<protein>
    <recommendedName>
        <fullName evidence="6">ATP-dependent Clp protease proteolytic subunit</fullName>
    </recommendedName>
</protein>
<evidence type="ECO:0000313" key="8">
    <source>
        <dbReference type="EMBL" id="MBO2009180.1"/>
    </source>
</evidence>
<reference evidence="8 9" key="1">
    <citation type="submission" date="2021-03" db="EMBL/GenBank/DDBJ databases">
        <authorList>
            <person name="Kim M.K."/>
        </authorList>
    </citation>
    <scope>NUCLEOTIDE SEQUENCE [LARGE SCALE GENOMIC DNA]</scope>
    <source>
        <strain evidence="8 9">BT442</strain>
    </source>
</reference>
<dbReference type="Proteomes" id="UP000664369">
    <property type="component" value="Unassembled WGS sequence"/>
</dbReference>
<feature type="coiled-coil region" evidence="7">
    <location>
        <begin position="230"/>
        <end position="278"/>
    </location>
</feature>
<dbReference type="EMBL" id="JAGETZ010000003">
    <property type="protein sequence ID" value="MBO2009180.1"/>
    <property type="molecule type" value="Genomic_DNA"/>
</dbReference>
<dbReference type="SUPFAM" id="SSF52096">
    <property type="entry name" value="ClpP/crotonase"/>
    <property type="match status" value="1"/>
</dbReference>
<proteinExistence type="inferred from homology"/>
<dbReference type="InterPro" id="IPR029045">
    <property type="entry name" value="ClpP/crotonase-like_dom_sf"/>
</dbReference>
<evidence type="ECO:0000256" key="1">
    <source>
        <dbReference type="ARBA" id="ARBA00007039"/>
    </source>
</evidence>
<dbReference type="PRINTS" id="PR00127">
    <property type="entry name" value="CLPPROTEASEP"/>
</dbReference>
<dbReference type="InterPro" id="IPR023562">
    <property type="entry name" value="ClpP/TepA"/>
</dbReference>
<dbReference type="InterPro" id="IPR001907">
    <property type="entry name" value="ClpP"/>
</dbReference>
<organism evidence="8 9">
    <name type="scientific">Hymenobacter negativus</name>
    <dbReference type="NCBI Taxonomy" id="2795026"/>
    <lineage>
        <taxon>Bacteria</taxon>
        <taxon>Pseudomonadati</taxon>
        <taxon>Bacteroidota</taxon>
        <taxon>Cytophagia</taxon>
        <taxon>Cytophagales</taxon>
        <taxon>Hymenobacteraceae</taxon>
        <taxon>Hymenobacter</taxon>
    </lineage>
</organism>
<gene>
    <name evidence="8" type="ORF">J4E00_08955</name>
</gene>
<evidence type="ECO:0000256" key="4">
    <source>
        <dbReference type="ARBA" id="ARBA00022801"/>
    </source>
</evidence>
<comment type="caution">
    <text evidence="8">The sequence shown here is derived from an EMBL/GenBank/DDBJ whole genome shotgun (WGS) entry which is preliminary data.</text>
</comment>
<dbReference type="PANTHER" id="PTHR10381:SF70">
    <property type="entry name" value="ATP-DEPENDENT CLP PROTEASE PROTEOLYTIC SUBUNIT"/>
    <property type="match status" value="1"/>
</dbReference>
<evidence type="ECO:0000313" key="9">
    <source>
        <dbReference type="Proteomes" id="UP000664369"/>
    </source>
</evidence>
<evidence type="ECO:0000256" key="5">
    <source>
        <dbReference type="ARBA" id="ARBA00022825"/>
    </source>
</evidence>
<dbReference type="PANTHER" id="PTHR10381">
    <property type="entry name" value="ATP-DEPENDENT CLP PROTEASE PROTEOLYTIC SUBUNIT"/>
    <property type="match status" value="1"/>
</dbReference>
<keyword evidence="3 8" id="KW-0645">Protease</keyword>
<evidence type="ECO:0000256" key="7">
    <source>
        <dbReference type="SAM" id="Coils"/>
    </source>
</evidence>
<keyword evidence="4" id="KW-0378">Hydrolase</keyword>
<accession>A0ABS3QD71</accession>
<comment type="similarity">
    <text evidence="1 6">Belongs to the peptidase S14 family.</text>
</comment>
<dbReference type="Gene3D" id="3.90.226.10">
    <property type="entry name" value="2-enoyl-CoA Hydratase, Chain A, domain 1"/>
    <property type="match status" value="1"/>
</dbReference>
<evidence type="ECO:0000256" key="3">
    <source>
        <dbReference type="ARBA" id="ARBA00022670"/>
    </source>
</evidence>
<sequence>MSVPTLQIYSAIGFDPNSGTGLSAAEFGLRLAEAEASGEKRVAVRINSGGGSWQEGQSMYDMLKASALKVDTYCVGLVGSAATLPFMAGNKRLIAKHGKLMIHDCASMVAGQVADLENGITQQKAINHSMAQLYASASGQTVEKCAEMMRVTTYMDADTAVALGFATGFMPETTTAQAPPADLPTASLHSYYASILSATDMKNLLIPIFAAAGMSTVTANTSDADVATAVQAAFTERDKFKKDVADAEAKVKAAEATAKAATDELATATAKLKEQEDAATAAAAADTTAKVNALVDGAIAAGKITASQKDNYVVLATANLASTTAVLAAIPARKSLTDNIISANAEGVMPLTAAGAMLEVQAKLAGQ</sequence>
<evidence type="ECO:0000256" key="6">
    <source>
        <dbReference type="RuleBase" id="RU003567"/>
    </source>
</evidence>
<dbReference type="Pfam" id="PF00574">
    <property type="entry name" value="CLP_protease"/>
    <property type="match status" value="1"/>
</dbReference>
<dbReference type="GO" id="GO:0006508">
    <property type="term" value="P:proteolysis"/>
    <property type="evidence" value="ECO:0007669"/>
    <property type="project" value="UniProtKB-KW"/>
</dbReference>
<keyword evidence="7" id="KW-0175">Coiled coil</keyword>
<dbReference type="CDD" id="cd07016">
    <property type="entry name" value="S14_ClpP_1"/>
    <property type="match status" value="1"/>
</dbReference>
<keyword evidence="9" id="KW-1185">Reference proteome</keyword>
<name>A0ABS3QD71_9BACT</name>
<keyword evidence="5" id="KW-0720">Serine protease</keyword>
<dbReference type="RefSeq" id="WP_208174799.1">
    <property type="nucleotide sequence ID" value="NZ_JAGETZ010000003.1"/>
</dbReference>
<keyword evidence="2" id="KW-0963">Cytoplasm</keyword>